<protein>
    <submittedName>
        <fullName evidence="3">Glucose 1-dehydrogenase</fullName>
        <ecNumber evidence="3">1.1.1.47</ecNumber>
    </submittedName>
</protein>
<reference evidence="3" key="1">
    <citation type="submission" date="2020-10" db="EMBL/GenBank/DDBJ databases">
        <title>De novo genome project of the cellulose decomposer Thermobifida halotolerans type strain.</title>
        <authorList>
            <person name="Nagy I."/>
            <person name="Horvath B."/>
            <person name="Kukolya J."/>
            <person name="Nagy I."/>
            <person name="Orsini M."/>
        </authorList>
    </citation>
    <scope>NUCLEOTIDE SEQUENCE</scope>
    <source>
        <strain evidence="3">DSM 44931</strain>
    </source>
</reference>
<keyword evidence="2 3" id="KW-0560">Oxidoreductase</keyword>
<dbReference type="EC" id="1.1.1.47" evidence="3"/>
<dbReference type="PANTHER" id="PTHR48107">
    <property type="entry name" value="NADPH-DEPENDENT ALDEHYDE REDUCTASE-LIKE PROTEIN, CHLOROPLASTIC-RELATED"/>
    <property type="match status" value="1"/>
</dbReference>
<dbReference type="AlphaFoldDB" id="A0A399FYZ0"/>
<name>A0A399FYZ0_9ACTN</name>
<dbReference type="NCBIfam" id="NF005559">
    <property type="entry name" value="PRK07231.1"/>
    <property type="match status" value="1"/>
</dbReference>
<dbReference type="KEGG" id="thao:NI17_017830"/>
<keyword evidence="4" id="KW-1185">Reference proteome</keyword>
<gene>
    <name evidence="3" type="ORF">NI17_017830</name>
</gene>
<proteinExistence type="inferred from homology"/>
<dbReference type="GO" id="GO:0047936">
    <property type="term" value="F:glucose 1-dehydrogenase [NAD(P)+] activity"/>
    <property type="evidence" value="ECO:0007669"/>
    <property type="project" value="UniProtKB-EC"/>
</dbReference>
<organism evidence="3 4">
    <name type="scientific">Thermobifida halotolerans</name>
    <dbReference type="NCBI Taxonomy" id="483545"/>
    <lineage>
        <taxon>Bacteria</taxon>
        <taxon>Bacillati</taxon>
        <taxon>Actinomycetota</taxon>
        <taxon>Actinomycetes</taxon>
        <taxon>Streptosporangiales</taxon>
        <taxon>Nocardiopsidaceae</taxon>
        <taxon>Thermobifida</taxon>
    </lineage>
</organism>
<evidence type="ECO:0000313" key="3">
    <source>
        <dbReference type="EMBL" id="UOE18652.1"/>
    </source>
</evidence>
<dbReference type="PRINTS" id="PR00080">
    <property type="entry name" value="SDRFAMILY"/>
</dbReference>
<dbReference type="PANTHER" id="PTHR48107:SF7">
    <property type="entry name" value="RE15974P"/>
    <property type="match status" value="1"/>
</dbReference>
<dbReference type="EMBL" id="CP063196">
    <property type="protein sequence ID" value="UOE18652.1"/>
    <property type="molecule type" value="Genomic_DNA"/>
</dbReference>
<dbReference type="OrthoDB" id="3571370at2"/>
<dbReference type="FunFam" id="3.40.50.720:FF:000084">
    <property type="entry name" value="Short-chain dehydrogenase reductase"/>
    <property type="match status" value="1"/>
</dbReference>
<dbReference type="SUPFAM" id="SSF51735">
    <property type="entry name" value="NAD(P)-binding Rossmann-fold domains"/>
    <property type="match status" value="1"/>
</dbReference>
<dbReference type="Gene3D" id="3.40.50.720">
    <property type="entry name" value="NAD(P)-binding Rossmann-like Domain"/>
    <property type="match status" value="1"/>
</dbReference>
<dbReference type="PRINTS" id="PR00081">
    <property type="entry name" value="GDHRDH"/>
</dbReference>
<dbReference type="InterPro" id="IPR002347">
    <property type="entry name" value="SDR_fam"/>
</dbReference>
<evidence type="ECO:0000256" key="2">
    <source>
        <dbReference type="ARBA" id="ARBA00023002"/>
    </source>
</evidence>
<evidence type="ECO:0000256" key="1">
    <source>
        <dbReference type="ARBA" id="ARBA00006484"/>
    </source>
</evidence>
<dbReference type="Pfam" id="PF13561">
    <property type="entry name" value="adh_short_C2"/>
    <property type="match status" value="1"/>
</dbReference>
<evidence type="ECO:0000313" key="4">
    <source>
        <dbReference type="Proteomes" id="UP000265719"/>
    </source>
</evidence>
<dbReference type="Proteomes" id="UP000265719">
    <property type="component" value="Chromosome"/>
</dbReference>
<dbReference type="RefSeq" id="WP_068687998.1">
    <property type="nucleotide sequence ID" value="NZ_CP063196.1"/>
</dbReference>
<accession>A0A399FYZ0</accession>
<dbReference type="InterPro" id="IPR036291">
    <property type="entry name" value="NAD(P)-bd_dom_sf"/>
</dbReference>
<sequence>MTTLEGKKAVVTAGSRGIGRAISKRLAADGASVAINWHSNAEAAEELVQEITSEGGTAVAVQADMGVPADIERLFKEAKNTFGGIDVVVNNVGVNIIGPIAQIDEDEFDRAVAVNFKGTFLALKHAANMVSDGGRIINISTGNTRVTLPFTGVYAGTKAAVEQMGFSLAKELGPRQVTVNSVLPGLTDTEGVRPDIRANADGVIAMTPLGRMGRPEDIADVVAFLASDDARWITGQTIGVSGGLA</sequence>
<comment type="similarity">
    <text evidence="1">Belongs to the short-chain dehydrogenases/reductases (SDR) family.</text>
</comment>